<proteinExistence type="predicted"/>
<evidence type="ECO:0000313" key="4">
    <source>
        <dbReference type="Proteomes" id="UP000803884"/>
    </source>
</evidence>
<accession>A0AB34KLI9</accession>
<name>A0AB34KLI9_9PEZI</name>
<organism evidence="3 4">
    <name type="scientific">Cladosporium halotolerans</name>
    <dbReference type="NCBI Taxonomy" id="1052096"/>
    <lineage>
        <taxon>Eukaryota</taxon>
        <taxon>Fungi</taxon>
        <taxon>Dikarya</taxon>
        <taxon>Ascomycota</taxon>
        <taxon>Pezizomycotina</taxon>
        <taxon>Dothideomycetes</taxon>
        <taxon>Dothideomycetidae</taxon>
        <taxon>Cladosporiales</taxon>
        <taxon>Cladosporiaceae</taxon>
        <taxon>Cladosporium</taxon>
    </lineage>
</organism>
<dbReference type="GeneID" id="96007656"/>
<evidence type="ECO:0000313" key="3">
    <source>
        <dbReference type="EMBL" id="KAL1584927.1"/>
    </source>
</evidence>
<comment type="caution">
    <text evidence="3">The sequence shown here is derived from an EMBL/GenBank/DDBJ whole genome shotgun (WGS) entry which is preliminary data.</text>
</comment>
<feature type="region of interest" description="Disordered" evidence="1">
    <location>
        <begin position="126"/>
        <end position="170"/>
    </location>
</feature>
<keyword evidence="2" id="KW-0812">Transmembrane</keyword>
<sequence length="260" mass="30357">MGIVVSSPTPTSPFFLVSGIIGMVSFAFTLGTFIKVVSENFATLTEAQHEVHTYLTNLRQELLEERTSLRFLKKNSKSRRKDRDARHSRQVEDYIDTMLDEATIKTMTDAVRHMIKQFQELEEPFLRPGETGIKQANDRRPRRRGESSSPYYTHEAYNSPSYEKRARSANDDGDDNMFWPQRVKYRNFSLVCRFRWLRRKGKAQRLFEQLSRMQTRRTSRQAGGMALIMNDLVGTISRVEDSVDEIEERLHRVVGVRRVD</sequence>
<gene>
    <name evidence="3" type="ORF">WHR41_06213</name>
</gene>
<evidence type="ECO:0000256" key="2">
    <source>
        <dbReference type="SAM" id="Phobius"/>
    </source>
</evidence>
<keyword evidence="4" id="KW-1185">Reference proteome</keyword>
<feature type="compositionally biased region" description="Polar residues" evidence="1">
    <location>
        <begin position="147"/>
        <end position="161"/>
    </location>
</feature>
<keyword evidence="2" id="KW-1133">Transmembrane helix</keyword>
<feature type="transmembrane region" description="Helical" evidence="2">
    <location>
        <begin position="14"/>
        <end position="34"/>
    </location>
</feature>
<keyword evidence="2" id="KW-0472">Membrane</keyword>
<dbReference type="Proteomes" id="UP000803884">
    <property type="component" value="Unassembled WGS sequence"/>
</dbReference>
<reference evidence="3 4" key="1">
    <citation type="journal article" date="2020" name="Microbiol. Resour. Announc.">
        <title>Draft Genome Sequence of a Cladosporium Species Isolated from the Mesophotic Ascidian Didemnum maculosum.</title>
        <authorList>
            <person name="Gioti A."/>
            <person name="Siaperas R."/>
            <person name="Nikolaivits E."/>
            <person name="Le Goff G."/>
            <person name="Ouazzani J."/>
            <person name="Kotoulas G."/>
            <person name="Topakas E."/>
        </authorList>
    </citation>
    <scope>NUCLEOTIDE SEQUENCE [LARGE SCALE GENOMIC DNA]</scope>
    <source>
        <strain evidence="3 4">TM138-S3</strain>
    </source>
</reference>
<dbReference type="AlphaFoldDB" id="A0AB34KLI9"/>
<dbReference type="RefSeq" id="XP_069228033.1">
    <property type="nucleotide sequence ID" value="XM_069374818.1"/>
</dbReference>
<protein>
    <submittedName>
        <fullName evidence="3">Uncharacterized protein</fullName>
    </submittedName>
</protein>
<dbReference type="EMBL" id="JAAQHG020000022">
    <property type="protein sequence ID" value="KAL1584927.1"/>
    <property type="molecule type" value="Genomic_DNA"/>
</dbReference>
<evidence type="ECO:0000256" key="1">
    <source>
        <dbReference type="SAM" id="MobiDB-lite"/>
    </source>
</evidence>